<dbReference type="InterPro" id="IPR038109">
    <property type="entry name" value="DNA_bind_recomb_sf"/>
</dbReference>
<keyword evidence="1" id="KW-0238">DNA-binding</keyword>
<dbReference type="GO" id="GO:0003677">
    <property type="term" value="F:DNA binding"/>
    <property type="evidence" value="ECO:0007669"/>
    <property type="project" value="UniProtKB-KW"/>
</dbReference>
<dbReference type="EMBL" id="DXFW01000018">
    <property type="protein sequence ID" value="HIX05623.1"/>
    <property type="molecule type" value="Genomic_DNA"/>
</dbReference>
<dbReference type="InterPro" id="IPR011109">
    <property type="entry name" value="DNA_bind_recombinase_dom"/>
</dbReference>
<evidence type="ECO:0000259" key="3">
    <source>
        <dbReference type="Pfam" id="PF07508"/>
    </source>
</evidence>
<protein>
    <submittedName>
        <fullName evidence="5">Recombinase family protein</fullName>
    </submittedName>
</protein>
<name>A0A9D1V3X8_9FIRM</name>
<dbReference type="PANTHER" id="PTHR30461">
    <property type="entry name" value="DNA-INVERTASE FROM LAMBDOID PROPHAGE"/>
    <property type="match status" value="1"/>
</dbReference>
<comment type="caution">
    <text evidence="5">The sequence shown here is derived from an EMBL/GenBank/DDBJ whole genome shotgun (WGS) entry which is preliminary data.</text>
</comment>
<dbReference type="InterPro" id="IPR050639">
    <property type="entry name" value="SSR_resolvase"/>
</dbReference>
<sequence length="307" mass="34138">MAGKTEWTTSAIRNILTNEKYRGDVLLQKTFISDCISRKSVRNTGQLPKYLIQNHHPAIVDHKTFDAVQAELARRKAAKSPTKAAPTGLTSYASKYALSERLVCGECGTLYRRCTWKRGNQTRIVWRCVSRLDYGKRYCHNSPTLEEGPLQRAILVAVNRAMGQKGTLIRQVTGAMEQEIAPIPGEGMSLGDIEKRLEEINQQVGVLIAQAADAGDSAGYQDQLKALLDETTALKEKRAFIQEQRGKNAAAFTQLKNAVSVMENASAEISEWDESMIRQLVDTVKVVSREKIIVCLRGGVQIKQDMV</sequence>
<gene>
    <name evidence="5" type="ORF">H9865_05915</name>
</gene>
<reference evidence="5" key="2">
    <citation type="submission" date="2021-04" db="EMBL/GenBank/DDBJ databases">
        <authorList>
            <person name="Gilroy R."/>
        </authorList>
    </citation>
    <scope>NUCLEOTIDE SEQUENCE</scope>
    <source>
        <strain evidence="5">2239</strain>
    </source>
</reference>
<dbReference type="AlphaFoldDB" id="A0A9D1V3X8"/>
<accession>A0A9D1V3X8</accession>
<dbReference type="Gene3D" id="3.90.1750.20">
    <property type="entry name" value="Putative Large Serine Recombinase, Chain B, Domain 2"/>
    <property type="match status" value="1"/>
</dbReference>
<keyword evidence="2" id="KW-0233">DNA recombination</keyword>
<evidence type="ECO:0000256" key="2">
    <source>
        <dbReference type="ARBA" id="ARBA00023172"/>
    </source>
</evidence>
<feature type="domain" description="Recombinase" evidence="3">
    <location>
        <begin position="4"/>
        <end position="75"/>
    </location>
</feature>
<dbReference type="Pfam" id="PF13408">
    <property type="entry name" value="Zn_ribbon_recom"/>
    <property type="match status" value="1"/>
</dbReference>
<dbReference type="GO" id="GO:0000150">
    <property type="term" value="F:DNA strand exchange activity"/>
    <property type="evidence" value="ECO:0007669"/>
    <property type="project" value="InterPro"/>
</dbReference>
<evidence type="ECO:0000313" key="5">
    <source>
        <dbReference type="EMBL" id="HIX05623.1"/>
    </source>
</evidence>
<dbReference type="Pfam" id="PF07508">
    <property type="entry name" value="Recombinase"/>
    <property type="match status" value="1"/>
</dbReference>
<organism evidence="5 6">
    <name type="scientific">Candidatus Allofournierella pullicola</name>
    <dbReference type="NCBI Taxonomy" id="2838596"/>
    <lineage>
        <taxon>Bacteria</taxon>
        <taxon>Bacillati</taxon>
        <taxon>Bacillota</taxon>
        <taxon>Clostridia</taxon>
        <taxon>Eubacteriales</taxon>
        <taxon>Oscillospiraceae</taxon>
        <taxon>Allofournierella</taxon>
    </lineage>
</organism>
<dbReference type="InterPro" id="IPR025827">
    <property type="entry name" value="Zn_ribbon_recom_dom"/>
</dbReference>
<dbReference type="Proteomes" id="UP000824193">
    <property type="component" value="Unassembled WGS sequence"/>
</dbReference>
<proteinExistence type="predicted"/>
<reference evidence="5" key="1">
    <citation type="journal article" date="2021" name="PeerJ">
        <title>Extensive microbial diversity within the chicken gut microbiome revealed by metagenomics and culture.</title>
        <authorList>
            <person name="Gilroy R."/>
            <person name="Ravi A."/>
            <person name="Getino M."/>
            <person name="Pursley I."/>
            <person name="Horton D.L."/>
            <person name="Alikhan N.F."/>
            <person name="Baker D."/>
            <person name="Gharbi K."/>
            <person name="Hall N."/>
            <person name="Watson M."/>
            <person name="Adriaenssens E.M."/>
            <person name="Foster-Nyarko E."/>
            <person name="Jarju S."/>
            <person name="Secka A."/>
            <person name="Antonio M."/>
            <person name="Oren A."/>
            <person name="Chaudhuri R.R."/>
            <person name="La Ragione R."/>
            <person name="Hildebrand F."/>
            <person name="Pallen M.J."/>
        </authorList>
    </citation>
    <scope>NUCLEOTIDE SEQUENCE</scope>
    <source>
        <strain evidence="5">2239</strain>
    </source>
</reference>
<evidence type="ECO:0000313" key="6">
    <source>
        <dbReference type="Proteomes" id="UP000824193"/>
    </source>
</evidence>
<dbReference type="PANTHER" id="PTHR30461:SF2">
    <property type="entry name" value="SERINE RECOMBINASE PINE-RELATED"/>
    <property type="match status" value="1"/>
</dbReference>
<evidence type="ECO:0000259" key="4">
    <source>
        <dbReference type="Pfam" id="PF13408"/>
    </source>
</evidence>
<feature type="domain" description="Recombinase zinc beta ribbon" evidence="4">
    <location>
        <begin position="98"/>
        <end position="158"/>
    </location>
</feature>
<evidence type="ECO:0000256" key="1">
    <source>
        <dbReference type="ARBA" id="ARBA00023125"/>
    </source>
</evidence>